<dbReference type="InterPro" id="IPR050598">
    <property type="entry name" value="AminoAcid_Transporter"/>
</dbReference>
<keyword evidence="4 5" id="KW-0472">Membrane</keyword>
<dbReference type="EMBL" id="CP007035">
    <property type="protein sequence ID" value="AHF15567.1"/>
    <property type="molecule type" value="Genomic_DNA"/>
</dbReference>
<keyword evidence="3 5" id="KW-1133">Transmembrane helix</keyword>
<feature type="transmembrane region" description="Helical" evidence="5">
    <location>
        <begin position="45"/>
        <end position="67"/>
    </location>
</feature>
<evidence type="ECO:0000313" key="7">
    <source>
        <dbReference type="Proteomes" id="UP000003586"/>
    </source>
</evidence>
<dbReference type="PIRSF" id="PIRSF006060">
    <property type="entry name" value="AA_transporter"/>
    <property type="match status" value="1"/>
</dbReference>
<dbReference type="KEGG" id="nso:NIASO_11135"/>
<feature type="transmembrane region" description="Helical" evidence="5">
    <location>
        <begin position="12"/>
        <end position="33"/>
    </location>
</feature>
<feature type="transmembrane region" description="Helical" evidence="5">
    <location>
        <begin position="414"/>
        <end position="434"/>
    </location>
</feature>
<keyword evidence="7" id="KW-1185">Reference proteome</keyword>
<feature type="transmembrane region" description="Helical" evidence="5">
    <location>
        <begin position="446"/>
        <end position="469"/>
    </location>
</feature>
<dbReference type="OrthoDB" id="9806937at2"/>
<dbReference type="GO" id="GO:0015179">
    <property type="term" value="F:L-amino acid transmembrane transporter activity"/>
    <property type="evidence" value="ECO:0007669"/>
    <property type="project" value="TreeGrafter"/>
</dbReference>
<dbReference type="eggNOG" id="COG0531">
    <property type="taxonomic scope" value="Bacteria"/>
</dbReference>
<evidence type="ECO:0000313" key="6">
    <source>
        <dbReference type="EMBL" id="AHF15567.1"/>
    </source>
</evidence>
<dbReference type="PANTHER" id="PTHR11785">
    <property type="entry name" value="AMINO ACID TRANSPORTER"/>
    <property type="match status" value="1"/>
</dbReference>
<name>W0EXS8_9BACT</name>
<evidence type="ECO:0000256" key="3">
    <source>
        <dbReference type="ARBA" id="ARBA00022989"/>
    </source>
</evidence>
<evidence type="ECO:0000256" key="2">
    <source>
        <dbReference type="ARBA" id="ARBA00022692"/>
    </source>
</evidence>
<dbReference type="RefSeq" id="WP_008585566.1">
    <property type="nucleotide sequence ID" value="NZ_CP007035.1"/>
</dbReference>
<proteinExistence type="predicted"/>
<dbReference type="AlphaFoldDB" id="W0EXS8"/>
<reference evidence="6 7" key="1">
    <citation type="submission" date="2013-12" db="EMBL/GenBank/DDBJ databases">
        <authorList>
            <consortium name="DOE Joint Genome Institute"/>
            <person name="Eisen J."/>
            <person name="Huntemann M."/>
            <person name="Han J."/>
            <person name="Chen A."/>
            <person name="Kyrpides N."/>
            <person name="Mavromatis K."/>
            <person name="Markowitz V."/>
            <person name="Palaniappan K."/>
            <person name="Ivanova N."/>
            <person name="Schaumberg A."/>
            <person name="Pati A."/>
            <person name="Liolios K."/>
            <person name="Nordberg H.P."/>
            <person name="Cantor M.N."/>
            <person name="Hua S.X."/>
            <person name="Woyke T."/>
        </authorList>
    </citation>
    <scope>NUCLEOTIDE SEQUENCE [LARGE SCALE GENOMIC DNA]</scope>
    <source>
        <strain evidence="7">DSM 19437</strain>
    </source>
</reference>
<feature type="transmembrane region" description="Helical" evidence="5">
    <location>
        <begin position="171"/>
        <end position="192"/>
    </location>
</feature>
<comment type="subcellular location">
    <subcellularLocation>
        <location evidence="1">Membrane</location>
        <topology evidence="1">Multi-pass membrane protein</topology>
    </subcellularLocation>
</comment>
<dbReference type="Pfam" id="PF13520">
    <property type="entry name" value="AA_permease_2"/>
    <property type="match status" value="1"/>
</dbReference>
<evidence type="ECO:0000256" key="5">
    <source>
        <dbReference type="SAM" id="Phobius"/>
    </source>
</evidence>
<feature type="transmembrane region" description="Helical" evidence="5">
    <location>
        <begin position="274"/>
        <end position="295"/>
    </location>
</feature>
<evidence type="ECO:0000256" key="4">
    <source>
        <dbReference type="ARBA" id="ARBA00023136"/>
    </source>
</evidence>
<dbReference type="Gene3D" id="1.20.1740.10">
    <property type="entry name" value="Amino acid/polyamine transporter I"/>
    <property type="match status" value="1"/>
</dbReference>
<feature type="transmembrane region" description="Helical" evidence="5">
    <location>
        <begin position="141"/>
        <end position="159"/>
    </location>
</feature>
<keyword evidence="2 5" id="KW-0812">Transmembrane</keyword>
<dbReference type="GO" id="GO:0016020">
    <property type="term" value="C:membrane"/>
    <property type="evidence" value="ECO:0007669"/>
    <property type="project" value="UniProtKB-SubCell"/>
</dbReference>
<gene>
    <name evidence="6" type="ORF">NIASO_11135</name>
</gene>
<accession>W0EXS8</accession>
<dbReference type="Proteomes" id="UP000003586">
    <property type="component" value="Chromosome"/>
</dbReference>
<dbReference type="PANTHER" id="PTHR11785:SF512">
    <property type="entry name" value="SOBREMESA, ISOFORM B"/>
    <property type="match status" value="1"/>
</dbReference>
<feature type="transmembrane region" description="Helical" evidence="5">
    <location>
        <begin position="88"/>
        <end position="121"/>
    </location>
</feature>
<feature type="transmembrane region" description="Helical" evidence="5">
    <location>
        <begin position="475"/>
        <end position="492"/>
    </location>
</feature>
<dbReference type="STRING" id="929713.NIASO_11135"/>
<sequence length="508" mass="54955">MAEKVTFKQSLNLFDGTMIVAGSMIGSGIFIVAADMTRQVGSAGWLIALWVITGLMTVFAAVTYGELSSMFPKAGGQYVYLKEAYNPLLGFLYGWSFFSVIQTGTIAAVGVAFSKFAGYFIPALTMDEKNLLFQLGPVKLFPAQLVSILLIIFLTFINTRGVKEGKLIQTIFTVVKLFSLFGLIVFGILLAAKADIWNANWATGFSMKFTEAVTDSSGAKLGWAAFREPATMMVALGLISGAMVGSVFSSVAWENVTFIAGEIKNPKRNVGLSLFLGTLIVTVVYILVNVMYIAVLPMIPSAGNGAAAYAPEVTTPNIAFAVQDRVATAAASTIFGGYSAAIIAIMIMISTFGCNNGLILSGARVYYTMAKDKLFLPQAGTLNKNAVPQWALWAQCIWASILCLSGQYGLLLDYVVFITVVFYILTIVGVFILRKKRPDAERPYKAFGYPLIPIIYLLMAGTLGVGLLYAKTKTSLFGLIIVIIGVPIYYYYANKMKNNPLPPQEVAE</sequence>
<evidence type="ECO:0000256" key="1">
    <source>
        <dbReference type="ARBA" id="ARBA00004141"/>
    </source>
</evidence>
<dbReference type="HOGENOM" id="CLU_007946_3_4_10"/>
<dbReference type="InterPro" id="IPR002293">
    <property type="entry name" value="AA/rel_permease1"/>
</dbReference>
<feature type="transmembrane region" description="Helical" evidence="5">
    <location>
        <begin position="341"/>
        <end position="367"/>
    </location>
</feature>
<protein>
    <submittedName>
        <fullName evidence="6">Amino acid transporter</fullName>
    </submittedName>
</protein>
<feature type="transmembrane region" description="Helical" evidence="5">
    <location>
        <begin position="230"/>
        <end position="253"/>
    </location>
</feature>
<organism evidence="6 7">
    <name type="scientific">Niabella soli DSM 19437</name>
    <dbReference type="NCBI Taxonomy" id="929713"/>
    <lineage>
        <taxon>Bacteria</taxon>
        <taxon>Pseudomonadati</taxon>
        <taxon>Bacteroidota</taxon>
        <taxon>Chitinophagia</taxon>
        <taxon>Chitinophagales</taxon>
        <taxon>Chitinophagaceae</taxon>
        <taxon>Niabella</taxon>
    </lineage>
</organism>